<dbReference type="SUPFAM" id="SSF48452">
    <property type="entry name" value="TPR-like"/>
    <property type="match status" value="1"/>
</dbReference>
<evidence type="ECO:0000256" key="2">
    <source>
        <dbReference type="SAM" id="SignalP"/>
    </source>
</evidence>
<keyword evidence="4" id="KW-1185">Reference proteome</keyword>
<dbReference type="RefSeq" id="WP_184337835.1">
    <property type="nucleotide sequence ID" value="NZ_JACHIG010000001.1"/>
</dbReference>
<dbReference type="AlphaFoldDB" id="A0A7W7Y782"/>
<dbReference type="InterPro" id="IPR011990">
    <property type="entry name" value="TPR-like_helical_dom_sf"/>
</dbReference>
<evidence type="ECO:0000313" key="3">
    <source>
        <dbReference type="EMBL" id="MBB5030883.1"/>
    </source>
</evidence>
<feature type="chain" id="PRO_5030613919" evidence="2">
    <location>
        <begin position="24"/>
        <end position="314"/>
    </location>
</feature>
<evidence type="ECO:0000313" key="4">
    <source>
        <dbReference type="Proteomes" id="UP000590740"/>
    </source>
</evidence>
<reference evidence="3 4" key="1">
    <citation type="submission" date="2020-08" db="EMBL/GenBank/DDBJ databases">
        <title>Genomic Encyclopedia of Type Strains, Phase IV (KMG-IV): sequencing the most valuable type-strain genomes for metagenomic binning, comparative biology and taxonomic classification.</title>
        <authorList>
            <person name="Goeker M."/>
        </authorList>
    </citation>
    <scope>NUCLEOTIDE SEQUENCE [LARGE SCALE GENOMIC DNA]</scope>
    <source>
        <strain evidence="3 4">DSM 12252</strain>
    </source>
</reference>
<evidence type="ECO:0000256" key="1">
    <source>
        <dbReference type="SAM" id="MobiDB-lite"/>
    </source>
</evidence>
<gene>
    <name evidence="3" type="ORF">HNQ65_000437</name>
</gene>
<dbReference type="Proteomes" id="UP000590740">
    <property type="component" value="Unassembled WGS sequence"/>
</dbReference>
<proteinExistence type="predicted"/>
<feature type="compositionally biased region" description="Basic and acidic residues" evidence="1">
    <location>
        <begin position="290"/>
        <end position="314"/>
    </location>
</feature>
<dbReference type="InterPro" id="IPR019734">
    <property type="entry name" value="TPR_rpt"/>
</dbReference>
<feature type="region of interest" description="Disordered" evidence="1">
    <location>
        <begin position="277"/>
        <end position="314"/>
    </location>
</feature>
<organism evidence="3 4">
    <name type="scientific">Prosthecobacter vanneervenii</name>
    <dbReference type="NCBI Taxonomy" id="48466"/>
    <lineage>
        <taxon>Bacteria</taxon>
        <taxon>Pseudomonadati</taxon>
        <taxon>Verrucomicrobiota</taxon>
        <taxon>Verrucomicrobiia</taxon>
        <taxon>Verrucomicrobiales</taxon>
        <taxon>Verrucomicrobiaceae</taxon>
        <taxon>Prosthecobacter</taxon>
    </lineage>
</organism>
<comment type="caution">
    <text evidence="3">The sequence shown here is derived from an EMBL/GenBank/DDBJ whole genome shotgun (WGS) entry which is preliminary data.</text>
</comment>
<dbReference type="Gene3D" id="1.25.40.10">
    <property type="entry name" value="Tetratricopeptide repeat domain"/>
    <property type="match status" value="1"/>
</dbReference>
<dbReference type="Pfam" id="PF13174">
    <property type="entry name" value="TPR_6"/>
    <property type="match status" value="1"/>
</dbReference>
<sequence>MRSFARFLFALAFVAAGSAYGQAIVLKDGNRVFSSEFSIQPDGKIVRTIQIGEQKATSVLDKKNIDSLEWPYPAELTESADLLAKGKTEEAIAVLKKGKEFFEHFEGIEGNWYVDVYFAYIEALNQGGKFDDVVKSMPSLRALKLTDAQKMRLRIIQLDIERQTSSDYVAIILEAQSILKETDDSAIGASLWGIIADVYTRKKEWEKALLAYLRIPVFYGTQMQRVPEAELNAAKTLIKMKRYEDANAFLARISDSYPGSPVAEAATKEKAAIAGMKNVTDEEAAAGSDGKPKSDADKSKDGAPAKPADSKPKA</sequence>
<accession>A0A7W7Y782</accession>
<feature type="signal peptide" evidence="2">
    <location>
        <begin position="1"/>
        <end position="23"/>
    </location>
</feature>
<dbReference type="EMBL" id="JACHIG010000001">
    <property type="protein sequence ID" value="MBB5030883.1"/>
    <property type="molecule type" value="Genomic_DNA"/>
</dbReference>
<protein>
    <submittedName>
        <fullName evidence="3">Tetratricopeptide (TPR) repeat protein</fullName>
    </submittedName>
</protein>
<keyword evidence="2" id="KW-0732">Signal</keyword>
<name>A0A7W7Y782_9BACT</name>